<dbReference type="SUPFAM" id="SSF49599">
    <property type="entry name" value="TRAF domain-like"/>
    <property type="match status" value="1"/>
</dbReference>
<keyword evidence="2" id="KW-0862">Zinc</keyword>
<dbReference type="OrthoDB" id="1630758at2759"/>
<dbReference type="PANTHER" id="PTHR10131:SF94">
    <property type="entry name" value="TNF RECEPTOR-ASSOCIATED FACTOR 4"/>
    <property type="match status" value="1"/>
</dbReference>
<protein>
    <recommendedName>
        <fullName evidence="6">RING-type domain-containing protein</fullName>
    </recommendedName>
</protein>
<organism evidence="7">
    <name type="scientific">Amphimedon queenslandica</name>
    <name type="common">Sponge</name>
    <dbReference type="NCBI Taxonomy" id="400682"/>
    <lineage>
        <taxon>Eukaryota</taxon>
        <taxon>Metazoa</taxon>
        <taxon>Porifera</taxon>
        <taxon>Demospongiae</taxon>
        <taxon>Heteroscleromorpha</taxon>
        <taxon>Haplosclerida</taxon>
        <taxon>Niphatidae</taxon>
        <taxon>Amphimedon</taxon>
    </lineage>
</organism>
<name>A0A1X7VUP6_AMPQE</name>
<keyword evidence="1 3" id="KW-0479">Metal-binding</keyword>
<dbReference type="PANTHER" id="PTHR10131">
    <property type="entry name" value="TNF RECEPTOR ASSOCIATED FACTOR"/>
    <property type="match status" value="1"/>
</dbReference>
<dbReference type="InParanoid" id="A0A1X7VUP6"/>
<evidence type="ECO:0000256" key="3">
    <source>
        <dbReference type="PROSITE-ProRule" id="PRU00175"/>
    </source>
</evidence>
<dbReference type="InterPro" id="IPR001841">
    <property type="entry name" value="Znf_RING"/>
</dbReference>
<evidence type="ECO:0000256" key="4">
    <source>
        <dbReference type="SAM" id="Coils"/>
    </source>
</evidence>
<feature type="coiled-coil region" evidence="4">
    <location>
        <begin position="244"/>
        <end position="447"/>
    </location>
</feature>
<dbReference type="eggNOG" id="KOG0297">
    <property type="taxonomic scope" value="Eukaryota"/>
</dbReference>
<dbReference type="Gene3D" id="3.30.40.10">
    <property type="entry name" value="Zinc/RING finger domain, C3HC4 (zinc finger)"/>
    <property type="match status" value="1"/>
</dbReference>
<dbReference type="PROSITE" id="PS50089">
    <property type="entry name" value="ZF_RING_2"/>
    <property type="match status" value="1"/>
</dbReference>
<dbReference type="AlphaFoldDB" id="A0A1X7VUP6"/>
<feature type="domain" description="RING-type" evidence="6">
    <location>
        <begin position="42"/>
        <end position="81"/>
    </location>
</feature>
<feature type="region of interest" description="Disordered" evidence="5">
    <location>
        <begin position="1"/>
        <end position="32"/>
    </location>
</feature>
<dbReference type="InterPro" id="IPR013083">
    <property type="entry name" value="Znf_RING/FYVE/PHD"/>
</dbReference>
<evidence type="ECO:0000256" key="5">
    <source>
        <dbReference type="SAM" id="MobiDB-lite"/>
    </source>
</evidence>
<sequence length="754" mass="89321">MATCNSGDCSFNEEQDREAAQPINEEEEEPEFIDPVPKEYECPVCLHVLREPHIVSCCGVKVCGPCITRLQYSDQPCPICRQPFNNIMLEKELERKILGLRVHCIHYNKGCEWEGELRNMYKHIDVEKGACGYVKVKCPFGCPGSYQRRETKDHESICTNLPPELQIKRTMRVTEEFKEEFHATLAQFNELCKSESAHIEELVTQCKGGAQKLEHVLESVNLKQIEVDKATTEIISKLQTTFFIEQQEKLRQIFEDMLAKEREEQREKLQELRKEHEIELAKTKSQIENEKKEQMKELQREYQEESRQQMITLMNGLRAEFTQNMAEQRKKCNKEHQQQMEDMKKEFEKREKERLEALKKQYDTEHQKQLIELRKYYEKELKEKYEEEVKEQMQKLEIEYHNQRERQMDTLQKQYYTDREQQLASLKEQYEVSRHRLATEMKQLYEREHQIRMKECKEQCINEHERMKEEYHIQSQDQLKEVRELFGAEKEKQMEEFKGSLIAEKEKLKKSFEKEMERLKRRPPPPQAHRTSLDIVPQAPFSPVVFCERPREEQDIKKPFVGRASSQQSQYDNKKLIIKNISVFETEKNITLSIADILQLDAINDFTLELKSCVAVLTFTNSKTDKEMNDITTNLMKYAFTAERCEHNHSIVITGIRSPYGTEAKLTEYFNDHIRRPVVKKVKILDKNPIWLAKVTFKDHSVIPPIMAAKHEALGPRLFLRIKECSVFDALGISSDLDEISEKEWIKPQNCRQS</sequence>
<evidence type="ECO:0000259" key="6">
    <source>
        <dbReference type="PROSITE" id="PS50089"/>
    </source>
</evidence>
<keyword evidence="1 3" id="KW-0863">Zinc-finger</keyword>
<keyword evidence="4" id="KW-0175">Coiled coil</keyword>
<accession>A0A1X7VUP6</accession>
<reference evidence="7" key="1">
    <citation type="submission" date="2017-05" db="UniProtKB">
        <authorList>
            <consortium name="EnsemblMetazoa"/>
        </authorList>
    </citation>
    <scope>IDENTIFICATION</scope>
</reference>
<dbReference type="SUPFAM" id="SSF57850">
    <property type="entry name" value="RING/U-box"/>
    <property type="match status" value="1"/>
</dbReference>
<dbReference type="GO" id="GO:0008270">
    <property type="term" value="F:zinc ion binding"/>
    <property type="evidence" value="ECO:0007669"/>
    <property type="project" value="UniProtKB-KW"/>
</dbReference>
<proteinExistence type="predicted"/>
<dbReference type="EnsemblMetazoa" id="Aqu2.1.43594_001">
    <property type="protein sequence ID" value="Aqu2.1.43594_001"/>
    <property type="gene ID" value="Aqu2.1.43594"/>
</dbReference>
<evidence type="ECO:0000313" key="7">
    <source>
        <dbReference type="EnsemblMetazoa" id="Aqu2.1.43594_001"/>
    </source>
</evidence>
<evidence type="ECO:0000256" key="2">
    <source>
        <dbReference type="ARBA" id="ARBA00022833"/>
    </source>
</evidence>
<evidence type="ECO:0000256" key="1">
    <source>
        <dbReference type="ARBA" id="ARBA00022771"/>
    </source>
</evidence>